<gene>
    <name evidence="6" type="ORF">C8J25_108210</name>
</gene>
<dbReference type="RefSeq" id="WP_107955288.1">
    <property type="nucleotide sequence ID" value="NZ_QAYE01000008.1"/>
</dbReference>
<dbReference type="AlphaFoldDB" id="A0A2T5U0U1"/>
<evidence type="ECO:0000313" key="7">
    <source>
        <dbReference type="Proteomes" id="UP000244013"/>
    </source>
</evidence>
<evidence type="ECO:0000256" key="2">
    <source>
        <dbReference type="ARBA" id="ARBA00022723"/>
    </source>
</evidence>
<comment type="caution">
    <text evidence="6">The sequence shown here is derived from an EMBL/GenBank/DDBJ whole genome shotgun (WGS) entry which is preliminary data.</text>
</comment>
<dbReference type="GO" id="GO:0016846">
    <property type="term" value="F:carbon-sulfur lyase activity"/>
    <property type="evidence" value="ECO:0007669"/>
    <property type="project" value="InterPro"/>
</dbReference>
<accession>A0A2T5U0U1</accession>
<evidence type="ECO:0000256" key="3">
    <source>
        <dbReference type="ARBA" id="ARBA00022833"/>
    </source>
</evidence>
<evidence type="ECO:0000259" key="5">
    <source>
        <dbReference type="PROSITE" id="PS51891"/>
    </source>
</evidence>
<dbReference type="Gene3D" id="3.90.1590.10">
    <property type="entry name" value="glutathione-dependent formaldehyde- activating enzyme (gfa)"/>
    <property type="match status" value="1"/>
</dbReference>
<dbReference type="InterPro" id="IPR006913">
    <property type="entry name" value="CENP-V/GFA"/>
</dbReference>
<organism evidence="6 7">
    <name type="scientific">Sphingomonas faeni</name>
    <dbReference type="NCBI Taxonomy" id="185950"/>
    <lineage>
        <taxon>Bacteria</taxon>
        <taxon>Pseudomonadati</taxon>
        <taxon>Pseudomonadota</taxon>
        <taxon>Alphaproteobacteria</taxon>
        <taxon>Sphingomonadales</taxon>
        <taxon>Sphingomonadaceae</taxon>
        <taxon>Sphingomonas</taxon>
    </lineage>
</organism>
<dbReference type="PROSITE" id="PS51891">
    <property type="entry name" value="CENP_V_GFA"/>
    <property type="match status" value="1"/>
</dbReference>
<comment type="similarity">
    <text evidence="1">Belongs to the Gfa family.</text>
</comment>
<dbReference type="InterPro" id="IPR011057">
    <property type="entry name" value="Mss4-like_sf"/>
</dbReference>
<keyword evidence="2" id="KW-0479">Metal-binding</keyword>
<reference evidence="6 7" key="1">
    <citation type="submission" date="2018-04" db="EMBL/GenBank/DDBJ databases">
        <title>Genomic Encyclopedia of Type Strains, Phase III (KMG-III): the genomes of soil and plant-associated and newly described type strains.</title>
        <authorList>
            <person name="Whitman W."/>
        </authorList>
    </citation>
    <scope>NUCLEOTIDE SEQUENCE [LARGE SCALE GENOMIC DNA]</scope>
    <source>
        <strain evidence="6 7">MA-olki</strain>
    </source>
</reference>
<dbReference type="GO" id="GO:0046872">
    <property type="term" value="F:metal ion binding"/>
    <property type="evidence" value="ECO:0007669"/>
    <property type="project" value="UniProtKB-KW"/>
</dbReference>
<name>A0A2T5U0U1_9SPHN</name>
<feature type="domain" description="CENP-V/GFA" evidence="5">
    <location>
        <begin position="2"/>
        <end position="116"/>
    </location>
</feature>
<protein>
    <recommendedName>
        <fullName evidence="5">CENP-V/GFA domain-containing protein</fullName>
    </recommendedName>
</protein>
<dbReference type="EMBL" id="QAYE01000008">
    <property type="protein sequence ID" value="PTW45118.1"/>
    <property type="molecule type" value="Genomic_DNA"/>
</dbReference>
<dbReference type="PANTHER" id="PTHR33337">
    <property type="entry name" value="GFA DOMAIN-CONTAINING PROTEIN"/>
    <property type="match status" value="1"/>
</dbReference>
<keyword evidence="3" id="KW-0862">Zinc</keyword>
<evidence type="ECO:0000256" key="1">
    <source>
        <dbReference type="ARBA" id="ARBA00005495"/>
    </source>
</evidence>
<keyword evidence="4" id="KW-0456">Lyase</keyword>
<dbReference type="PANTHER" id="PTHR33337:SF40">
    <property type="entry name" value="CENP-V_GFA DOMAIN-CONTAINING PROTEIN-RELATED"/>
    <property type="match status" value="1"/>
</dbReference>
<evidence type="ECO:0000313" key="6">
    <source>
        <dbReference type="EMBL" id="PTW45118.1"/>
    </source>
</evidence>
<sequence>MLAGRCHCGAISYVAEGEPEHHALCHCGDCRRSAGAPMVGWIAFRSEQVTISGDPVTYESSASGRRQFCGRCGTGLFYTNAEYLPGIIDVQSCTLDDPEAVAPGAHIQVADRLAWMADVTALPTFERYPGM</sequence>
<dbReference type="Proteomes" id="UP000244013">
    <property type="component" value="Unassembled WGS sequence"/>
</dbReference>
<dbReference type="GeneID" id="91007109"/>
<dbReference type="SUPFAM" id="SSF51316">
    <property type="entry name" value="Mss4-like"/>
    <property type="match status" value="1"/>
</dbReference>
<dbReference type="Pfam" id="PF04828">
    <property type="entry name" value="GFA"/>
    <property type="match status" value="1"/>
</dbReference>
<proteinExistence type="inferred from homology"/>
<evidence type="ECO:0000256" key="4">
    <source>
        <dbReference type="ARBA" id="ARBA00023239"/>
    </source>
</evidence>
<dbReference type="OrthoDB" id="7186766at2"/>